<protein>
    <submittedName>
        <fullName evidence="1">Uncharacterized protein</fullName>
    </submittedName>
</protein>
<organism evidence="1 2">
    <name type="scientific">Alysiella filiformis DSM 16848</name>
    <dbReference type="NCBI Taxonomy" id="1120981"/>
    <lineage>
        <taxon>Bacteria</taxon>
        <taxon>Pseudomonadati</taxon>
        <taxon>Pseudomonadota</taxon>
        <taxon>Betaproteobacteria</taxon>
        <taxon>Neisseriales</taxon>
        <taxon>Neisseriaceae</taxon>
        <taxon>Alysiella</taxon>
    </lineage>
</organism>
<accession>A0A286E9F6</accession>
<evidence type="ECO:0000313" key="1">
    <source>
        <dbReference type="EMBL" id="SOD67537.1"/>
    </source>
</evidence>
<keyword evidence="2" id="KW-1185">Reference proteome</keyword>
<proteinExistence type="predicted"/>
<dbReference type="AlphaFoldDB" id="A0A286E9F6"/>
<dbReference type="Proteomes" id="UP000219669">
    <property type="component" value="Unassembled WGS sequence"/>
</dbReference>
<reference evidence="1 2" key="1">
    <citation type="submission" date="2017-09" db="EMBL/GenBank/DDBJ databases">
        <authorList>
            <person name="Ehlers B."/>
            <person name="Leendertz F.H."/>
        </authorList>
    </citation>
    <scope>NUCLEOTIDE SEQUENCE [LARGE SCALE GENOMIC DNA]</scope>
    <source>
        <strain evidence="1 2">DSM 16848</strain>
    </source>
</reference>
<gene>
    <name evidence="1" type="ORF">SAMN02746062_00943</name>
</gene>
<dbReference type="EMBL" id="OCNF01000006">
    <property type="protein sequence ID" value="SOD67537.1"/>
    <property type="molecule type" value="Genomic_DNA"/>
</dbReference>
<sequence length="62" mass="7747">MAKIVLNLHQFWHFQCENKPILKLMMAKKIFIFLIFKMIKILQRCRFQAYNYLNFVTECNFW</sequence>
<evidence type="ECO:0000313" key="2">
    <source>
        <dbReference type="Proteomes" id="UP000219669"/>
    </source>
</evidence>
<name>A0A286E9F6_9NEIS</name>